<dbReference type="InterPro" id="IPR017972">
    <property type="entry name" value="Cyt_P450_CS"/>
</dbReference>
<keyword evidence="3" id="KW-0560">Oxidoreductase</keyword>
<dbReference type="EMBL" id="JBHMCF010000008">
    <property type="protein sequence ID" value="MFB9469606.1"/>
    <property type="molecule type" value="Genomic_DNA"/>
</dbReference>
<protein>
    <submittedName>
        <fullName evidence="5">Cytochrome P450</fullName>
    </submittedName>
</protein>
<keyword evidence="6" id="KW-1185">Reference proteome</keyword>
<proteinExistence type="inferred from homology"/>
<comment type="similarity">
    <text evidence="3">Belongs to the cytochrome P450 family.</text>
</comment>
<dbReference type="Proteomes" id="UP001589568">
    <property type="component" value="Unassembled WGS sequence"/>
</dbReference>
<comment type="caution">
    <text evidence="5">The sequence shown here is derived from an EMBL/GenBank/DDBJ whole genome shotgun (WGS) entry which is preliminary data.</text>
</comment>
<keyword evidence="2 3" id="KW-0408">Iron</keyword>
<keyword evidence="3" id="KW-0349">Heme</keyword>
<evidence type="ECO:0000256" key="3">
    <source>
        <dbReference type="RuleBase" id="RU000461"/>
    </source>
</evidence>
<dbReference type="InterPro" id="IPR001128">
    <property type="entry name" value="Cyt_P450"/>
</dbReference>
<dbReference type="InterPro" id="IPR002403">
    <property type="entry name" value="Cyt_P450_E_grp-IV"/>
</dbReference>
<reference evidence="5 6" key="1">
    <citation type="submission" date="2024-09" db="EMBL/GenBank/DDBJ databases">
        <authorList>
            <person name="Sun Q."/>
            <person name="Mori K."/>
        </authorList>
    </citation>
    <scope>NUCLEOTIDE SEQUENCE [LARGE SCALE GENOMIC DNA]</scope>
    <source>
        <strain evidence="5 6">JCM 3324</strain>
    </source>
</reference>
<evidence type="ECO:0000256" key="4">
    <source>
        <dbReference type="SAM" id="MobiDB-lite"/>
    </source>
</evidence>
<keyword evidence="1 3" id="KW-0479">Metal-binding</keyword>
<dbReference type="PROSITE" id="PS00086">
    <property type="entry name" value="CYTOCHROME_P450"/>
    <property type="match status" value="1"/>
</dbReference>
<dbReference type="RefSeq" id="WP_379482987.1">
    <property type="nucleotide sequence ID" value="NZ_JBHMCF010000008.1"/>
</dbReference>
<dbReference type="Pfam" id="PF00067">
    <property type="entry name" value="p450"/>
    <property type="match status" value="1"/>
</dbReference>
<keyword evidence="3" id="KW-0503">Monooxygenase</keyword>
<accession>A0ABV5NHV1</accession>
<gene>
    <name evidence="5" type="ORF">ACFFR3_08810</name>
</gene>
<evidence type="ECO:0000313" key="6">
    <source>
        <dbReference type="Proteomes" id="UP001589568"/>
    </source>
</evidence>
<dbReference type="SUPFAM" id="SSF48264">
    <property type="entry name" value="Cytochrome P450"/>
    <property type="match status" value="1"/>
</dbReference>
<evidence type="ECO:0000256" key="1">
    <source>
        <dbReference type="ARBA" id="ARBA00022723"/>
    </source>
</evidence>
<evidence type="ECO:0000256" key="2">
    <source>
        <dbReference type="ARBA" id="ARBA00023004"/>
    </source>
</evidence>
<organism evidence="5 6">
    <name type="scientific">Nonomuraea salmonea</name>
    <dbReference type="NCBI Taxonomy" id="46181"/>
    <lineage>
        <taxon>Bacteria</taxon>
        <taxon>Bacillati</taxon>
        <taxon>Actinomycetota</taxon>
        <taxon>Actinomycetes</taxon>
        <taxon>Streptosporangiales</taxon>
        <taxon>Streptosporangiaceae</taxon>
        <taxon>Nonomuraea</taxon>
    </lineage>
</organism>
<dbReference type="Gene3D" id="1.10.630.10">
    <property type="entry name" value="Cytochrome P450"/>
    <property type="match status" value="1"/>
</dbReference>
<name>A0ABV5NHV1_9ACTN</name>
<dbReference type="PRINTS" id="PR00465">
    <property type="entry name" value="EP450IV"/>
</dbReference>
<feature type="region of interest" description="Disordered" evidence="4">
    <location>
        <begin position="1"/>
        <end position="26"/>
    </location>
</feature>
<dbReference type="InterPro" id="IPR036396">
    <property type="entry name" value="Cyt_P450_sf"/>
</dbReference>
<sequence length="48" mass="5290">MQRDPPSFPRPLTFDPDRWTPGRAAGVPRTAMIPFGVGNRQCPGITSH</sequence>
<evidence type="ECO:0000313" key="5">
    <source>
        <dbReference type="EMBL" id="MFB9469606.1"/>
    </source>
</evidence>